<keyword evidence="3 4" id="KW-0862">Zinc</keyword>
<dbReference type="Pfam" id="PF02135">
    <property type="entry name" value="zf-TAZ"/>
    <property type="match status" value="1"/>
</dbReference>
<feature type="domain" description="TAZ-type" evidence="5">
    <location>
        <begin position="34"/>
        <end position="118"/>
    </location>
</feature>
<evidence type="ECO:0000256" key="4">
    <source>
        <dbReference type="PROSITE-ProRule" id="PRU00203"/>
    </source>
</evidence>
<name>A0ABP1R2S5_9HEXA</name>
<evidence type="ECO:0000313" key="6">
    <source>
        <dbReference type="EMBL" id="CAL8115302.1"/>
    </source>
</evidence>
<accession>A0ABP1R2S5</accession>
<protein>
    <recommendedName>
        <fullName evidence="5">TAZ-type domain-containing protein</fullName>
    </recommendedName>
</protein>
<sequence>MIPGDSAGNVSLNANVGSTAFPFHWDGFNPGNVDPDFQATMSNFLCLYRVEKWEKQRDDAEKNNLPPPAALDHQFLTNHAVLCGNDNCTVQNCQSSKLLYHHWLLCEDEDCEIVCAPVARKFLHDLINHLHNNQLQEAVNELEEYWQAMPHLSSLNRVKGILSRMWDL</sequence>
<feature type="zinc finger region" description="TAZ-type" evidence="4">
    <location>
        <begin position="34"/>
        <end position="118"/>
    </location>
</feature>
<dbReference type="SUPFAM" id="SSF57933">
    <property type="entry name" value="TAZ domain"/>
    <property type="match status" value="1"/>
</dbReference>
<dbReference type="EMBL" id="CAXLJM020000051">
    <property type="protein sequence ID" value="CAL8115302.1"/>
    <property type="molecule type" value="Genomic_DNA"/>
</dbReference>
<evidence type="ECO:0000259" key="5">
    <source>
        <dbReference type="PROSITE" id="PS50134"/>
    </source>
</evidence>
<keyword evidence="1 4" id="KW-0479">Metal-binding</keyword>
<keyword evidence="2 4" id="KW-0863">Zinc-finger</keyword>
<comment type="caution">
    <text evidence="6">The sequence shown here is derived from an EMBL/GenBank/DDBJ whole genome shotgun (WGS) entry which is preliminary data.</text>
</comment>
<dbReference type="InterPro" id="IPR000197">
    <property type="entry name" value="Znf_TAZ"/>
</dbReference>
<evidence type="ECO:0000256" key="3">
    <source>
        <dbReference type="ARBA" id="ARBA00022833"/>
    </source>
</evidence>
<evidence type="ECO:0000256" key="2">
    <source>
        <dbReference type="ARBA" id="ARBA00022771"/>
    </source>
</evidence>
<dbReference type="Gene3D" id="1.20.1020.10">
    <property type="entry name" value="TAZ domain"/>
    <property type="match status" value="1"/>
</dbReference>
<dbReference type="PROSITE" id="PS50134">
    <property type="entry name" value="ZF_TAZ"/>
    <property type="match status" value="1"/>
</dbReference>
<evidence type="ECO:0000313" key="7">
    <source>
        <dbReference type="Proteomes" id="UP001642540"/>
    </source>
</evidence>
<evidence type="ECO:0000256" key="1">
    <source>
        <dbReference type="ARBA" id="ARBA00022723"/>
    </source>
</evidence>
<dbReference type="InterPro" id="IPR035898">
    <property type="entry name" value="TAZ_dom_sf"/>
</dbReference>
<proteinExistence type="predicted"/>
<gene>
    <name evidence="6" type="ORF">ODALV1_LOCUS16793</name>
</gene>
<reference evidence="6 7" key="1">
    <citation type="submission" date="2024-08" db="EMBL/GenBank/DDBJ databases">
        <authorList>
            <person name="Cucini C."/>
            <person name="Frati F."/>
        </authorList>
    </citation>
    <scope>NUCLEOTIDE SEQUENCE [LARGE SCALE GENOMIC DNA]</scope>
</reference>
<keyword evidence="7" id="KW-1185">Reference proteome</keyword>
<organism evidence="6 7">
    <name type="scientific">Orchesella dallaii</name>
    <dbReference type="NCBI Taxonomy" id="48710"/>
    <lineage>
        <taxon>Eukaryota</taxon>
        <taxon>Metazoa</taxon>
        <taxon>Ecdysozoa</taxon>
        <taxon>Arthropoda</taxon>
        <taxon>Hexapoda</taxon>
        <taxon>Collembola</taxon>
        <taxon>Entomobryomorpha</taxon>
        <taxon>Entomobryoidea</taxon>
        <taxon>Orchesellidae</taxon>
        <taxon>Orchesellinae</taxon>
        <taxon>Orchesella</taxon>
    </lineage>
</organism>
<dbReference type="Proteomes" id="UP001642540">
    <property type="component" value="Unassembled WGS sequence"/>
</dbReference>